<keyword evidence="2" id="KW-0732">Signal</keyword>
<comment type="caution">
    <text evidence="3">The sequence shown here is derived from an EMBL/GenBank/DDBJ whole genome shotgun (WGS) entry which is preliminary data.</text>
</comment>
<dbReference type="Pfam" id="PF04966">
    <property type="entry name" value="OprB"/>
    <property type="match status" value="1"/>
</dbReference>
<dbReference type="PROSITE" id="PS51257">
    <property type="entry name" value="PROKAR_LIPOPROTEIN"/>
    <property type="match status" value="1"/>
</dbReference>
<feature type="chain" id="PRO_5044961053" evidence="2">
    <location>
        <begin position="20"/>
        <end position="447"/>
    </location>
</feature>
<dbReference type="InterPro" id="IPR007049">
    <property type="entry name" value="Carb-sel_porin_OprB"/>
</dbReference>
<gene>
    <name evidence="3" type="ORF">AB6724_19660</name>
</gene>
<reference evidence="3 4" key="1">
    <citation type="journal article" date="2013" name="Int. J. Syst. Evol. Microbiol.">
        <title>Comamonas guangdongensis sp. nov., isolated from subterranean forest sediment, and emended description of the genus Comamonas.</title>
        <authorList>
            <person name="Zhang J."/>
            <person name="Wang Y."/>
            <person name="Zhou S."/>
            <person name="Wu C."/>
            <person name="He J."/>
            <person name="Li F."/>
        </authorList>
    </citation>
    <scope>NUCLEOTIDE SEQUENCE [LARGE SCALE GENOMIC DNA]</scope>
    <source>
        <strain evidence="3 4">CCTCC AB2011133</strain>
    </source>
</reference>
<evidence type="ECO:0000256" key="2">
    <source>
        <dbReference type="RuleBase" id="RU363072"/>
    </source>
</evidence>
<protein>
    <submittedName>
        <fullName evidence="3">Carbohydrate porin</fullName>
    </submittedName>
</protein>
<accession>A0ABV4A0M2</accession>
<evidence type="ECO:0000313" key="3">
    <source>
        <dbReference type="EMBL" id="MEX8195056.1"/>
    </source>
</evidence>
<keyword evidence="4" id="KW-1185">Reference proteome</keyword>
<name>A0ABV4A0M2_9BURK</name>
<evidence type="ECO:0000256" key="1">
    <source>
        <dbReference type="ARBA" id="ARBA00008769"/>
    </source>
</evidence>
<dbReference type="Proteomes" id="UP001561046">
    <property type="component" value="Unassembled WGS sequence"/>
</dbReference>
<dbReference type="InterPro" id="IPR038673">
    <property type="entry name" value="OprB_sf"/>
</dbReference>
<dbReference type="EMBL" id="JBFYGN010000031">
    <property type="protein sequence ID" value="MEX8195056.1"/>
    <property type="molecule type" value="Genomic_DNA"/>
</dbReference>
<comment type="similarity">
    <text evidence="1 2">Belongs to the OprB family.</text>
</comment>
<organism evidence="3 4">
    <name type="scientific">Comamonas guangdongensis</name>
    <dbReference type="NCBI Taxonomy" id="510515"/>
    <lineage>
        <taxon>Bacteria</taxon>
        <taxon>Pseudomonadati</taxon>
        <taxon>Pseudomonadota</taxon>
        <taxon>Betaproteobacteria</taxon>
        <taxon>Burkholderiales</taxon>
        <taxon>Comamonadaceae</taxon>
        <taxon>Comamonas</taxon>
    </lineage>
</organism>
<dbReference type="RefSeq" id="WP_369340230.1">
    <property type="nucleotide sequence ID" value="NZ_JBFYGN010000031.1"/>
</dbReference>
<sequence length="447" mass="49690">MSRCLLALAALSVATVACAQESLADTDKGRDQAEPPGNLEVHLQSTYIWQRKPAFSAPYTGPNSLSTEREKSYSFSGTAYLGLRAAPGLEFYLNPEVIQGVPLSHLAGLGSLSNGEMQKVSGSNPKAYFPRAFMRKTWNLEGEQETVESAPSQLAGTRSKNRVVLSAGKMAVVDVFDLNPYSHDARSQFMTWSSLAHGSFDYVADAQGYTWGAALEYFRDDWELRVGRFVGPRESNGQALNYRIAKFYGDQAELVHKHQWDGKPGAVRVLLWRNRENMGSFQDALDFARANGGTPALANVRRLQTKRGYGLHLDQALTDYLGAFVRYSWHDGKTETYSFEEVDRSAQLGAVLKGAAWGREGDTLGLAATRNTLSASHREYLAQGGLGAFIGDGRLNYRPEWVHEIFYNLRLSKGVWLGFDFQQVRNPAYNADRGPVRTYGLRLHAEY</sequence>
<dbReference type="Gene3D" id="2.40.160.180">
    <property type="entry name" value="Carbohydrate-selective porin OprB"/>
    <property type="match status" value="1"/>
</dbReference>
<evidence type="ECO:0000313" key="4">
    <source>
        <dbReference type="Proteomes" id="UP001561046"/>
    </source>
</evidence>
<feature type="signal peptide" evidence="2">
    <location>
        <begin position="1"/>
        <end position="19"/>
    </location>
</feature>
<proteinExistence type="inferred from homology"/>